<sequence>MKVASTVEHPTDAVTPNNSNSSSSSIDNRSNALSPTEAPLLSAQSSRYAASSIAHMFSISPHDYHLIQEWAWSKLAKPTLQKPESFAIGPYWQLQVLQFAAYCQGSL</sequence>
<evidence type="ECO:0000313" key="3">
    <source>
        <dbReference type="Proteomes" id="UP000738325"/>
    </source>
</evidence>
<evidence type="ECO:0000313" key="2">
    <source>
        <dbReference type="EMBL" id="KAG0310658.1"/>
    </source>
</evidence>
<dbReference type="OrthoDB" id="10583590at2759"/>
<comment type="caution">
    <text evidence="2">The sequence shown here is derived from an EMBL/GenBank/DDBJ whole genome shotgun (WGS) entry which is preliminary data.</text>
</comment>
<dbReference type="EMBL" id="JAAAIP010001026">
    <property type="protein sequence ID" value="KAG0310658.1"/>
    <property type="molecule type" value="Genomic_DNA"/>
</dbReference>
<reference evidence="2" key="1">
    <citation type="journal article" date="2020" name="Fungal Divers.">
        <title>Resolving the Mortierellaceae phylogeny through synthesis of multi-gene phylogenetics and phylogenomics.</title>
        <authorList>
            <person name="Vandepol N."/>
            <person name="Liber J."/>
            <person name="Desiro A."/>
            <person name="Na H."/>
            <person name="Kennedy M."/>
            <person name="Barry K."/>
            <person name="Grigoriev I.V."/>
            <person name="Miller A.N."/>
            <person name="O'Donnell K."/>
            <person name="Stajich J.E."/>
            <person name="Bonito G."/>
        </authorList>
    </citation>
    <scope>NUCLEOTIDE SEQUENCE</scope>
    <source>
        <strain evidence="2">REB-010B</strain>
    </source>
</reference>
<organism evidence="2 3">
    <name type="scientific">Dissophora globulifera</name>
    <dbReference type="NCBI Taxonomy" id="979702"/>
    <lineage>
        <taxon>Eukaryota</taxon>
        <taxon>Fungi</taxon>
        <taxon>Fungi incertae sedis</taxon>
        <taxon>Mucoromycota</taxon>
        <taxon>Mortierellomycotina</taxon>
        <taxon>Mortierellomycetes</taxon>
        <taxon>Mortierellales</taxon>
        <taxon>Mortierellaceae</taxon>
        <taxon>Dissophora</taxon>
    </lineage>
</organism>
<accession>A0A9P6R1P6</accession>
<dbReference type="AlphaFoldDB" id="A0A9P6R1P6"/>
<dbReference type="Proteomes" id="UP000738325">
    <property type="component" value="Unassembled WGS sequence"/>
</dbReference>
<evidence type="ECO:0000256" key="1">
    <source>
        <dbReference type="SAM" id="MobiDB-lite"/>
    </source>
</evidence>
<protein>
    <submittedName>
        <fullName evidence="2">Uncharacterized protein</fullName>
    </submittedName>
</protein>
<feature type="region of interest" description="Disordered" evidence="1">
    <location>
        <begin position="1"/>
        <end position="38"/>
    </location>
</feature>
<keyword evidence="3" id="KW-1185">Reference proteome</keyword>
<proteinExistence type="predicted"/>
<gene>
    <name evidence="2" type="ORF">BGZ99_000224</name>
</gene>
<feature type="compositionally biased region" description="Low complexity" evidence="1">
    <location>
        <begin position="17"/>
        <end position="34"/>
    </location>
</feature>
<name>A0A9P6R1P6_9FUNG</name>